<accession>L8WKP7</accession>
<keyword evidence="2" id="KW-1185">Reference proteome</keyword>
<dbReference type="Proteomes" id="UP000011668">
    <property type="component" value="Unassembled WGS sequence"/>
</dbReference>
<evidence type="ECO:0000313" key="2">
    <source>
        <dbReference type="Proteomes" id="UP000011668"/>
    </source>
</evidence>
<dbReference type="EMBL" id="AFRT01002135">
    <property type="protein sequence ID" value="ELU38510.1"/>
    <property type="molecule type" value="Genomic_DNA"/>
</dbReference>
<reference evidence="1 2" key="1">
    <citation type="journal article" date="2013" name="Nat. Commun.">
        <title>The evolution and pathogenic mechanisms of the rice sheath blight pathogen.</title>
        <authorList>
            <person name="Zheng A."/>
            <person name="Lin R."/>
            <person name="Xu L."/>
            <person name="Qin P."/>
            <person name="Tang C."/>
            <person name="Ai P."/>
            <person name="Zhang D."/>
            <person name="Liu Y."/>
            <person name="Sun Z."/>
            <person name="Feng H."/>
            <person name="Wang Y."/>
            <person name="Chen Y."/>
            <person name="Liang X."/>
            <person name="Fu R."/>
            <person name="Li Q."/>
            <person name="Zhang J."/>
            <person name="Yu X."/>
            <person name="Xie Z."/>
            <person name="Ding L."/>
            <person name="Guan P."/>
            <person name="Tang J."/>
            <person name="Liang Y."/>
            <person name="Wang S."/>
            <person name="Deng Q."/>
            <person name="Li S."/>
            <person name="Zhu J."/>
            <person name="Wang L."/>
            <person name="Liu H."/>
            <person name="Li P."/>
        </authorList>
    </citation>
    <scope>NUCLEOTIDE SEQUENCE [LARGE SCALE GENOMIC DNA]</scope>
    <source>
        <strain evidence="2">AG-1 IA</strain>
    </source>
</reference>
<gene>
    <name evidence="1" type="ORF">AG1IA_07462</name>
</gene>
<organism evidence="1 2">
    <name type="scientific">Thanatephorus cucumeris (strain AG1-IA)</name>
    <name type="common">Rice sheath blight fungus</name>
    <name type="synonym">Rhizoctonia solani</name>
    <dbReference type="NCBI Taxonomy" id="983506"/>
    <lineage>
        <taxon>Eukaryota</taxon>
        <taxon>Fungi</taxon>
        <taxon>Dikarya</taxon>
        <taxon>Basidiomycota</taxon>
        <taxon>Agaricomycotina</taxon>
        <taxon>Agaricomycetes</taxon>
        <taxon>Cantharellales</taxon>
        <taxon>Ceratobasidiaceae</taxon>
        <taxon>Rhizoctonia</taxon>
        <taxon>Rhizoctonia solani AG-1</taxon>
    </lineage>
</organism>
<proteinExistence type="predicted"/>
<protein>
    <submittedName>
        <fullName evidence="1">Uncharacterized protein</fullName>
    </submittedName>
</protein>
<evidence type="ECO:0000313" key="1">
    <source>
        <dbReference type="EMBL" id="ELU38510.1"/>
    </source>
</evidence>
<comment type="caution">
    <text evidence="1">The sequence shown here is derived from an EMBL/GenBank/DDBJ whole genome shotgun (WGS) entry which is preliminary data.</text>
</comment>
<sequence length="248" mass="27100">MGRRGSGVEFRQGCTVGGVGEFYAAAEIWSRGLFDEERGIGGLQERCGSWDEPRVVCTACETAGQKVGSPDIGKMLDDVVPVLDGFNPVMSESPPGLSSRFSLSDRKNMLMLPGTWASAYASGGRVSITSASRIPSTAVKSIYSSQQPITAPGVETHPLRAEYRCNSIGRGRGGHRRRQKRRSLALDLISPRAQRAQSQVLANIAPKRHKRLPFVPHLPVEQAIRELDLTCQTQMRHRGRAPRPPTPD</sequence>
<name>L8WKP7_THACA</name>
<dbReference type="HOGENOM" id="CLU_1120762_0_0_1"/>
<dbReference type="AlphaFoldDB" id="L8WKP7"/>